<sequence length="1296" mass="148545">MASSPRHSLERSMNQFRRELTDVQIKEISGANRISINREIQKIQIKLGGEKSLCRLGRMSRFLDTMEEIEKLVSIFLNVSEAVAFIWGPVKLVLMIATTWTNSIKNIIDVYEEIAIALDNLAVFRNLIRHDEQLKRMLEDYFSDILRFHSSILEVFSKPDWKRMFMFIWREFRRNVKPIIESLKRKQAMLSDDKLQQHAILKSVQDSDLYAKDQFGQIQSGLDDVINLEEARRQKQEIEQIMSCLERKLNVSLAQIISQLELPDMVIESSGRWILSNLRFQSWEVNESSEGCVLYLNGCPGAGKSTLVRTIIRYLKDKPSRQTPTHPLLVYFFFKHNDADRKSFRSMLCHIITQIINTDGVMMRFAYDKCSSMDYLDLPFLKSLASDCLFSQRDITIVLDGLDEAKDNEPENVLKWCLYELLRMAPSRGCHIRLLICGQEDGRIEPLLSSYPQIRLHTADLHRKDIEEYCKGQASVIRNRFRLSCDDENDLILKVSEAAKGMFLYAKVVLSNLASMGSRKEYKAQLEDNEFPRDLDEAYERIIQRVIHAAGPSAQTSAKKILGWVGLCDPDDVRADNCKQLCSSLVDATDCEMFPGVESEQTINIIHETASKYLVYTNTIDLMREHIAMSLFCCRYLSSRPFLGIASDQVCDVLQSGYFGFMDYAAAYYQSHVDKTEPLNMDIVSDLDLNIATAKNALSDLEKAYQRTDTDGIADIEVVAGSTEEASKLLAQSIQDKVIDIRMMIHTQWDDLSQNTGFKELEGEKRHKCTRLQCPKFPVGYPNEDLLRQHRASHERPFRCKEESCFAYVVGYTAQTDLQRHNQKFHNEESRAKISFPKENKAGEHELISACRSGDLKHVKLLHRLDADLSGASLPDSPLMVAFKAKHGHICKYLVENGVDPFVIPHRGMKATPIDLAIRTKDFDMLELFLFTCQQVTSPLNEAHLENCIGKIVSSYPPGVEILLQLSIKNQGEEGSLVIDSILVDRIAFLFDDWRYKLAAYPGSLDLYDHWDNFTLGHSTFRDLFPKLYFQGKFFPDRSSKEYKICQRIISENKFFLHIALAGRNYRLATFWMDIDTHKLMQIQDEKNNSPLHVCIMESCNSACDTCILMVERLVKLDTKGLAHKSNNNDLNYKDKRGSSPLHYARTAENMQILVRHKGVDLFSRNKEGQTCFMTLFKRDDTFNEDIMRILLEADIRLAWTAEKYGQCFTPLHYALLAGRWKDRKDPKGNGYGPSRIAKFLLDLPEVEQVLQAYAAEPSPDCRAVRAYAVREKLGHALEIMDKIGFGLSATNEVDG</sequence>
<dbReference type="EMBL" id="CAAKMV010000088">
    <property type="protein sequence ID" value="VIO54127.1"/>
    <property type="molecule type" value="Genomic_DNA"/>
</dbReference>
<dbReference type="InterPro" id="IPR056125">
    <property type="entry name" value="DUF7708"/>
</dbReference>
<evidence type="ECO:0000259" key="4">
    <source>
        <dbReference type="Pfam" id="PF24883"/>
    </source>
</evidence>
<dbReference type="PANTHER" id="PTHR10039:SF14">
    <property type="entry name" value="NACHT DOMAIN-CONTAINING PROTEIN"/>
    <property type="match status" value="1"/>
</dbReference>
<organism evidence="5">
    <name type="scientific">Gibberella zeae</name>
    <name type="common">Wheat head blight fungus</name>
    <name type="synonym">Fusarium graminearum</name>
    <dbReference type="NCBI Taxonomy" id="5518"/>
    <lineage>
        <taxon>Eukaryota</taxon>
        <taxon>Fungi</taxon>
        <taxon>Dikarya</taxon>
        <taxon>Ascomycota</taxon>
        <taxon>Pezizomycotina</taxon>
        <taxon>Sordariomycetes</taxon>
        <taxon>Hypocreomycetidae</taxon>
        <taxon>Hypocreales</taxon>
        <taxon>Nectriaceae</taxon>
        <taxon>Fusarium</taxon>
    </lineage>
</organism>
<dbReference type="Pfam" id="PF12796">
    <property type="entry name" value="Ank_2"/>
    <property type="match status" value="1"/>
</dbReference>
<dbReference type="InterPro" id="IPR036770">
    <property type="entry name" value="Ankyrin_rpt-contain_sf"/>
</dbReference>
<proteinExistence type="predicted"/>
<dbReference type="Pfam" id="PF24883">
    <property type="entry name" value="NPHP3_N"/>
    <property type="match status" value="1"/>
</dbReference>
<dbReference type="Pfam" id="PF24809">
    <property type="entry name" value="DUF7708"/>
    <property type="match status" value="1"/>
</dbReference>
<dbReference type="InterPro" id="IPR027417">
    <property type="entry name" value="P-loop_NTPase"/>
</dbReference>
<dbReference type="Gene3D" id="3.40.50.300">
    <property type="entry name" value="P-loop containing nucleotide triphosphate hydrolases"/>
    <property type="match status" value="1"/>
</dbReference>
<name>A0A4E9EBI7_GIBZA</name>
<dbReference type="SMART" id="SM00248">
    <property type="entry name" value="ANK"/>
    <property type="match status" value="7"/>
</dbReference>
<evidence type="ECO:0000256" key="2">
    <source>
        <dbReference type="SAM" id="Coils"/>
    </source>
</evidence>
<keyword evidence="2" id="KW-0175">Coiled coil</keyword>
<reference evidence="5" key="1">
    <citation type="submission" date="2019-04" db="EMBL/GenBank/DDBJ databases">
        <authorList>
            <person name="Melise S."/>
            <person name="Noan J."/>
            <person name="Okalmin O."/>
        </authorList>
    </citation>
    <scope>NUCLEOTIDE SEQUENCE</scope>
    <source>
        <strain evidence="5">FN9</strain>
    </source>
</reference>
<evidence type="ECO:0000313" key="5">
    <source>
        <dbReference type="EMBL" id="VIO54127.1"/>
    </source>
</evidence>
<keyword evidence="1" id="KW-0677">Repeat</keyword>
<gene>
    <name evidence="5" type="ORF">FUG_LOCUS114672</name>
</gene>
<protein>
    <recommendedName>
        <fullName evidence="6">NACHT domain-containing protein</fullName>
    </recommendedName>
</protein>
<dbReference type="InterPro" id="IPR056884">
    <property type="entry name" value="NPHP3-like_N"/>
</dbReference>
<dbReference type="SUPFAM" id="SSF48403">
    <property type="entry name" value="Ankyrin repeat"/>
    <property type="match status" value="2"/>
</dbReference>
<dbReference type="SUPFAM" id="SSF52540">
    <property type="entry name" value="P-loop containing nucleoside triphosphate hydrolases"/>
    <property type="match status" value="1"/>
</dbReference>
<feature type="domain" description="DUF7708" evidence="3">
    <location>
        <begin position="61"/>
        <end position="191"/>
    </location>
</feature>
<feature type="domain" description="Nephrocystin 3-like N-terminal" evidence="4">
    <location>
        <begin position="270"/>
        <end position="436"/>
    </location>
</feature>
<dbReference type="Gene3D" id="1.25.40.20">
    <property type="entry name" value="Ankyrin repeat-containing domain"/>
    <property type="match status" value="2"/>
</dbReference>
<evidence type="ECO:0000259" key="3">
    <source>
        <dbReference type="Pfam" id="PF24809"/>
    </source>
</evidence>
<feature type="coiled-coil region" evidence="2">
    <location>
        <begin position="684"/>
        <end position="711"/>
    </location>
</feature>
<dbReference type="PANTHER" id="PTHR10039">
    <property type="entry name" value="AMELOGENIN"/>
    <property type="match status" value="1"/>
</dbReference>
<evidence type="ECO:0000256" key="1">
    <source>
        <dbReference type="ARBA" id="ARBA00022737"/>
    </source>
</evidence>
<evidence type="ECO:0008006" key="6">
    <source>
        <dbReference type="Google" id="ProtNLM"/>
    </source>
</evidence>
<accession>A0A4E9EBI7</accession>
<dbReference type="InterPro" id="IPR002110">
    <property type="entry name" value="Ankyrin_rpt"/>
</dbReference>